<evidence type="ECO:0000256" key="2">
    <source>
        <dbReference type="ARBA" id="ARBA00022475"/>
    </source>
</evidence>
<dbReference type="PIR" id="G70378">
    <property type="entry name" value="G70378"/>
</dbReference>
<gene>
    <name evidence="8" type="ordered locus">aq_913</name>
</gene>
<dbReference type="EnsemblBacteria" id="AAC07020">
    <property type="protein sequence ID" value="AAC07020"/>
    <property type="gene ID" value="aq_913"/>
</dbReference>
<dbReference type="KEGG" id="aae:aq_913"/>
<evidence type="ECO:0000256" key="1">
    <source>
        <dbReference type="ARBA" id="ARBA00004651"/>
    </source>
</evidence>
<evidence type="ECO:0000259" key="7">
    <source>
        <dbReference type="Pfam" id="PF02656"/>
    </source>
</evidence>
<keyword evidence="9" id="KW-1185">Reference proteome</keyword>
<comment type="subcellular location">
    <subcellularLocation>
        <location evidence="1">Cell membrane</location>
        <topology evidence="1">Multi-pass membrane protein</topology>
    </subcellularLocation>
</comment>
<feature type="transmembrane region" description="Helical" evidence="6">
    <location>
        <begin position="154"/>
        <end position="177"/>
    </location>
</feature>
<dbReference type="InParanoid" id="O67058"/>
<keyword evidence="3 6" id="KW-0812">Transmembrane</keyword>
<dbReference type="HOGENOM" id="CLU_1270025_0_0_0"/>
<accession>O67058</accession>
<dbReference type="Proteomes" id="UP000000798">
    <property type="component" value="Chromosome"/>
</dbReference>
<dbReference type="GO" id="GO:0005886">
    <property type="term" value="C:plasma membrane"/>
    <property type="evidence" value="ECO:0007669"/>
    <property type="project" value="UniProtKB-SubCell"/>
</dbReference>
<proteinExistence type="predicted"/>
<keyword evidence="5 6" id="KW-0472">Membrane</keyword>
<evidence type="ECO:0000256" key="5">
    <source>
        <dbReference type="ARBA" id="ARBA00023136"/>
    </source>
</evidence>
<keyword evidence="4 6" id="KW-1133">Transmembrane helix</keyword>
<evidence type="ECO:0000313" key="8">
    <source>
        <dbReference type="EMBL" id="AAC07020.1"/>
    </source>
</evidence>
<protein>
    <recommendedName>
        <fullName evidence="7">DUF202 domain-containing protein</fullName>
    </recommendedName>
</protein>
<dbReference type="eggNOG" id="COG2149">
    <property type="taxonomic scope" value="Bacteria"/>
</dbReference>
<organism evidence="8 9">
    <name type="scientific">Aquifex aeolicus (strain VF5)</name>
    <dbReference type="NCBI Taxonomy" id="224324"/>
    <lineage>
        <taxon>Bacteria</taxon>
        <taxon>Pseudomonadati</taxon>
        <taxon>Aquificota</taxon>
        <taxon>Aquificia</taxon>
        <taxon>Aquificales</taxon>
        <taxon>Aquificaceae</taxon>
        <taxon>Aquifex</taxon>
    </lineage>
</organism>
<dbReference type="PATRIC" id="fig|224324.8.peg.712"/>
<evidence type="ECO:0000256" key="4">
    <source>
        <dbReference type="ARBA" id="ARBA00022989"/>
    </source>
</evidence>
<dbReference type="InterPro" id="IPR052053">
    <property type="entry name" value="IM_YidH-like"/>
</dbReference>
<sequence>MDIYKKLPPLQEPRLFMSTERTYLSQLRFSILVISFALGLTKIEWVAKMMNKGDIAEFLRTGAGALAVIATLVAAVGLFSFYKTMSYLKCGEQVDAKEVVDPRIYMAAERTFLAWIRTAIAITVFGFVIEKFEFFLVQLDRILHISTRVHHEKLFSIGAFIIGIGVLTLVLGTANFYRTISQIDRGFYRTNVWLYKAYGLVIFITCLTLAFYILELI</sequence>
<evidence type="ECO:0000256" key="3">
    <source>
        <dbReference type="ARBA" id="ARBA00022692"/>
    </source>
</evidence>
<evidence type="ECO:0000313" key="9">
    <source>
        <dbReference type="Proteomes" id="UP000000798"/>
    </source>
</evidence>
<feature type="transmembrane region" description="Helical" evidence="6">
    <location>
        <begin position="62"/>
        <end position="82"/>
    </location>
</feature>
<dbReference type="PANTHER" id="PTHR34187:SF2">
    <property type="entry name" value="DUF202 DOMAIN-CONTAINING PROTEIN"/>
    <property type="match status" value="1"/>
</dbReference>
<feature type="domain" description="DUF202" evidence="7">
    <location>
        <begin position="16"/>
        <end position="85"/>
    </location>
</feature>
<dbReference type="InterPro" id="IPR003807">
    <property type="entry name" value="DUF202"/>
</dbReference>
<feature type="transmembrane region" description="Helical" evidence="6">
    <location>
        <begin position="112"/>
        <end position="133"/>
    </location>
</feature>
<reference evidence="8 9" key="1">
    <citation type="journal article" date="1998" name="Nature">
        <title>The complete genome of the hyperthermophilic bacterium Aquifex aeolicus.</title>
        <authorList>
            <person name="Deckert G."/>
            <person name="Warren P.V."/>
            <person name="Gaasterland T."/>
            <person name="Young W.G."/>
            <person name="Lenox A.L."/>
            <person name="Graham D.E."/>
            <person name="Overbeek R."/>
            <person name="Snead M.A."/>
            <person name="Keller M."/>
            <person name="Aujay M."/>
            <person name="Huber R."/>
            <person name="Feldman R.A."/>
            <person name="Short J.M."/>
            <person name="Olson G.J."/>
            <person name="Swanson R.V."/>
        </authorList>
    </citation>
    <scope>NUCLEOTIDE SEQUENCE [LARGE SCALE GENOMIC DNA]</scope>
    <source>
        <strain evidence="8 9">VF5</strain>
    </source>
</reference>
<keyword evidence="2" id="KW-1003">Cell membrane</keyword>
<dbReference type="EMBL" id="AE000657">
    <property type="protein sequence ID" value="AAC07020.1"/>
    <property type="molecule type" value="Genomic_DNA"/>
</dbReference>
<dbReference type="OrthoDB" id="582337at2"/>
<name>O67058_AQUAE</name>
<dbReference type="RefSeq" id="WP_010880558.1">
    <property type="nucleotide sequence ID" value="NC_000918.1"/>
</dbReference>
<dbReference type="AlphaFoldDB" id="O67058"/>
<feature type="transmembrane region" description="Helical" evidence="6">
    <location>
        <begin position="23"/>
        <end position="41"/>
    </location>
</feature>
<dbReference type="Pfam" id="PF02656">
    <property type="entry name" value="DUF202"/>
    <property type="match status" value="2"/>
</dbReference>
<dbReference type="STRING" id="224324.aq_913"/>
<evidence type="ECO:0000256" key="6">
    <source>
        <dbReference type="SAM" id="Phobius"/>
    </source>
</evidence>
<dbReference type="PANTHER" id="PTHR34187">
    <property type="entry name" value="FGR18P"/>
    <property type="match status" value="1"/>
</dbReference>
<feature type="transmembrane region" description="Helical" evidence="6">
    <location>
        <begin position="197"/>
        <end position="214"/>
    </location>
</feature>
<feature type="domain" description="DUF202" evidence="7">
    <location>
        <begin position="103"/>
        <end position="181"/>
    </location>
</feature>